<dbReference type="GO" id="GO:0005829">
    <property type="term" value="C:cytosol"/>
    <property type="evidence" value="ECO:0007669"/>
    <property type="project" value="TreeGrafter"/>
</dbReference>
<keyword evidence="8 9" id="KW-0413">Isomerase</keyword>
<feature type="binding site" evidence="9 12">
    <location>
        <position position="130"/>
    </location>
    <ligand>
        <name>substrate</name>
    </ligand>
</feature>
<evidence type="ECO:0000256" key="8">
    <source>
        <dbReference type="ARBA" id="ARBA00023235"/>
    </source>
</evidence>
<feature type="binding site" evidence="9 13">
    <location>
        <position position="69"/>
    </location>
    <ligand>
        <name>Mn(2+)</name>
        <dbReference type="ChEBI" id="CHEBI:29035"/>
        <label>2</label>
    </ligand>
</feature>
<feature type="binding site" evidence="9 13">
    <location>
        <position position="404"/>
    </location>
    <ligand>
        <name>Mn(2+)</name>
        <dbReference type="ChEBI" id="CHEBI:29035"/>
        <label>1</label>
    </ligand>
</feature>
<dbReference type="SUPFAM" id="SSF53649">
    <property type="entry name" value="Alkaline phosphatase-like"/>
    <property type="match status" value="1"/>
</dbReference>
<feature type="binding site" evidence="9 13">
    <location>
        <position position="19"/>
    </location>
    <ligand>
        <name>Mn(2+)</name>
        <dbReference type="ChEBI" id="CHEBI:29035"/>
        <label>2</label>
    </ligand>
</feature>
<dbReference type="InterPro" id="IPR006124">
    <property type="entry name" value="Metalloenzyme"/>
</dbReference>
<keyword evidence="17" id="KW-1185">Reference proteome</keyword>
<dbReference type="Gene3D" id="3.40.1450.10">
    <property type="entry name" value="BPG-independent phosphoglycerate mutase, domain B"/>
    <property type="match status" value="1"/>
</dbReference>
<dbReference type="GO" id="GO:0006007">
    <property type="term" value="P:glucose catabolic process"/>
    <property type="evidence" value="ECO:0007669"/>
    <property type="project" value="InterPro"/>
</dbReference>
<dbReference type="InterPro" id="IPR005995">
    <property type="entry name" value="Pgm_bpd_ind"/>
</dbReference>
<evidence type="ECO:0000259" key="15">
    <source>
        <dbReference type="Pfam" id="PF06415"/>
    </source>
</evidence>
<feature type="binding site" evidence="9 13">
    <location>
        <position position="460"/>
    </location>
    <ligand>
        <name>Mn(2+)</name>
        <dbReference type="ChEBI" id="CHEBI:29035"/>
        <label>1</label>
    </ligand>
</feature>
<sequence>MSQPVSSPPRRRTLLVIMDGIGVNPSKHHNAWHLAATPRLDELLAHHPHTLIETAGRAVGLPDGQMGNSEVGHLTLGCGTIIRQDLVRIDDAIADGSITNNPALVAAIDAAAQANRPLHLLGLVSDGGVHSHLRHLLALVHLCGEHGVRPVVHMITDGRDTAPRCAASYLQELEPALNATDGVIASVCGRYYAMDRDKRWDRIKLAFDALVHGAGQVAESASAAIEDAYQCGETDEFIKPRVIHHNGCIRPGDAVVFFNFRNDRPRQLTEALSQADFEGFDRGEFQPIQVTCLTLYDRRFDLPVAFSPERPELTLAKVISEAGLSQFHCAETEKYPHVTFFFNGGVEKPAVGEEHVMIPSPPVATYDLQPEMSAPGVADATIGALRAKRDFVLVNFANGDMVGHTAIPEAVIAAVEAVDSAIGRLVDVALEEDYSIIITADHGNCEEMVDPVSGEPHTQHTVYPVACIVMDPSSCRLRTGGGLSDIAATVLMLMGLNKPEGMSGRSLLID</sequence>
<organism evidence="16 17">
    <name type="scientific">Ectothiorhodosinus mongolicus</name>
    <dbReference type="NCBI Taxonomy" id="233100"/>
    <lineage>
        <taxon>Bacteria</taxon>
        <taxon>Pseudomonadati</taxon>
        <taxon>Pseudomonadota</taxon>
        <taxon>Gammaproteobacteria</taxon>
        <taxon>Chromatiales</taxon>
        <taxon>Ectothiorhodospiraceae</taxon>
        <taxon>Ectothiorhodosinus</taxon>
    </lineage>
</organism>
<feature type="active site" description="Phosphoserine intermediate" evidence="9 11">
    <location>
        <position position="69"/>
    </location>
</feature>
<evidence type="ECO:0000256" key="6">
    <source>
        <dbReference type="ARBA" id="ARBA00023152"/>
    </source>
</evidence>
<feature type="binding site" evidence="9 12">
    <location>
        <position position="334"/>
    </location>
    <ligand>
        <name>substrate</name>
    </ligand>
</feature>
<feature type="binding site" evidence="9 12">
    <location>
        <position position="190"/>
    </location>
    <ligand>
        <name>substrate</name>
    </ligand>
</feature>
<feature type="binding site" evidence="9 12">
    <location>
        <begin position="159"/>
        <end position="160"/>
    </location>
    <ligand>
        <name>substrate</name>
    </ligand>
</feature>
<name>A0A1R3VY72_9GAMM</name>
<evidence type="ECO:0000256" key="12">
    <source>
        <dbReference type="PIRSR" id="PIRSR001492-2"/>
    </source>
</evidence>
<dbReference type="RefSeq" id="WP_076755593.1">
    <property type="nucleotide sequence ID" value="NZ_CP023018.1"/>
</dbReference>
<comment type="subunit">
    <text evidence="9">Monomer.</text>
</comment>
<evidence type="ECO:0000256" key="3">
    <source>
        <dbReference type="ARBA" id="ARBA00004798"/>
    </source>
</evidence>
<gene>
    <name evidence="9" type="primary">gpmI</name>
    <name evidence="16" type="ORF">SAMN05216526_1203</name>
</gene>
<evidence type="ECO:0000313" key="17">
    <source>
        <dbReference type="Proteomes" id="UP000223759"/>
    </source>
</evidence>
<comment type="function">
    <text evidence="2 9">Catalyzes the interconversion of 2-phosphoglycerate and 3-phosphoglycerate.</text>
</comment>
<evidence type="ECO:0000313" key="16">
    <source>
        <dbReference type="EMBL" id="SIT69972.1"/>
    </source>
</evidence>
<keyword evidence="5 9" id="KW-0479">Metal-binding</keyword>
<dbReference type="InterPro" id="IPR011258">
    <property type="entry name" value="BPG-indep_PGM_N"/>
</dbReference>
<dbReference type="SUPFAM" id="SSF64158">
    <property type="entry name" value="2,3-Bisphosphoglycerate-independent phosphoglycerate mutase, substrate-binding domain"/>
    <property type="match status" value="1"/>
</dbReference>
<dbReference type="PIRSF" id="PIRSF001492">
    <property type="entry name" value="IPGAM"/>
    <property type="match status" value="1"/>
</dbReference>
<dbReference type="Proteomes" id="UP000223759">
    <property type="component" value="Unassembled WGS sequence"/>
</dbReference>
<feature type="binding site" evidence="9 13">
    <location>
        <position position="442"/>
    </location>
    <ligand>
        <name>Mn(2+)</name>
        <dbReference type="ChEBI" id="CHEBI:29035"/>
        <label>2</label>
    </ligand>
</feature>
<dbReference type="InterPro" id="IPR036646">
    <property type="entry name" value="PGAM_B_sf"/>
</dbReference>
<evidence type="ECO:0000256" key="9">
    <source>
        <dbReference type="HAMAP-Rule" id="MF_01038"/>
    </source>
</evidence>
<keyword evidence="6 9" id="KW-0324">Glycolysis</keyword>
<evidence type="ECO:0000259" key="14">
    <source>
        <dbReference type="Pfam" id="PF01676"/>
    </source>
</evidence>
<evidence type="ECO:0000256" key="4">
    <source>
        <dbReference type="ARBA" id="ARBA00008819"/>
    </source>
</evidence>
<dbReference type="FunFam" id="3.40.1450.10:FF:000002">
    <property type="entry name" value="2,3-bisphosphoglycerate-independent phosphoglycerate mutase"/>
    <property type="match status" value="1"/>
</dbReference>
<feature type="binding site" evidence="9 13">
    <location>
        <position position="441"/>
    </location>
    <ligand>
        <name>Mn(2+)</name>
        <dbReference type="ChEBI" id="CHEBI:29035"/>
        <label>2</label>
    </ligand>
</feature>
<reference evidence="16 17" key="1">
    <citation type="submission" date="2017-01" db="EMBL/GenBank/DDBJ databases">
        <authorList>
            <person name="Mah S.A."/>
            <person name="Swanson W.J."/>
            <person name="Moy G.W."/>
            <person name="Vacquier V.D."/>
        </authorList>
    </citation>
    <scope>NUCLEOTIDE SEQUENCE [LARGE SCALE GENOMIC DNA]</scope>
    <source>
        <strain evidence="16 17">M9</strain>
    </source>
</reference>
<dbReference type="EMBL" id="FTPK01000002">
    <property type="protein sequence ID" value="SIT69972.1"/>
    <property type="molecule type" value="Genomic_DNA"/>
</dbReference>
<dbReference type="GO" id="GO:0004619">
    <property type="term" value="F:phosphoglycerate mutase activity"/>
    <property type="evidence" value="ECO:0007669"/>
    <property type="project" value="UniProtKB-UniRule"/>
</dbReference>
<dbReference type="Gene3D" id="3.40.720.10">
    <property type="entry name" value="Alkaline Phosphatase, subunit A"/>
    <property type="match status" value="1"/>
</dbReference>
<feature type="binding site" evidence="9 13">
    <location>
        <position position="400"/>
    </location>
    <ligand>
        <name>Mn(2+)</name>
        <dbReference type="ChEBI" id="CHEBI:29035"/>
        <label>1</label>
    </ligand>
</feature>
<evidence type="ECO:0000256" key="1">
    <source>
        <dbReference type="ARBA" id="ARBA00000370"/>
    </source>
</evidence>
<dbReference type="NCBIfam" id="TIGR01307">
    <property type="entry name" value="pgm_bpd_ind"/>
    <property type="match status" value="1"/>
</dbReference>
<evidence type="ECO:0000256" key="5">
    <source>
        <dbReference type="ARBA" id="ARBA00022723"/>
    </source>
</evidence>
<dbReference type="PANTHER" id="PTHR31637:SF0">
    <property type="entry name" value="2,3-BISPHOSPHOGLYCERATE-INDEPENDENT PHOSPHOGLYCERATE MUTASE"/>
    <property type="match status" value="1"/>
</dbReference>
<feature type="binding site" evidence="9 12">
    <location>
        <position position="196"/>
    </location>
    <ligand>
        <name>substrate</name>
    </ligand>
</feature>
<comment type="cofactor">
    <cofactor evidence="9">
        <name>Mn(2+)</name>
        <dbReference type="ChEBI" id="CHEBI:29035"/>
    </cofactor>
    <text evidence="9">Binds 2 manganese ions per subunit.</text>
</comment>
<dbReference type="Pfam" id="PF01676">
    <property type="entry name" value="Metalloenzyme"/>
    <property type="match status" value="1"/>
</dbReference>
<accession>A0A1R3VY72</accession>
<proteinExistence type="inferred from homology"/>
<dbReference type="PANTHER" id="PTHR31637">
    <property type="entry name" value="2,3-BISPHOSPHOGLYCERATE-INDEPENDENT PHOSPHOGLYCERATE MUTASE"/>
    <property type="match status" value="1"/>
</dbReference>
<evidence type="ECO:0000256" key="2">
    <source>
        <dbReference type="ARBA" id="ARBA00002315"/>
    </source>
</evidence>
<dbReference type="GO" id="GO:0006096">
    <property type="term" value="P:glycolytic process"/>
    <property type="evidence" value="ECO:0007669"/>
    <property type="project" value="UniProtKB-UniRule"/>
</dbReference>
<evidence type="ECO:0000256" key="11">
    <source>
        <dbReference type="PIRSR" id="PIRSR001492-1"/>
    </source>
</evidence>
<dbReference type="HAMAP" id="MF_01038">
    <property type="entry name" value="GpmI"/>
    <property type="match status" value="1"/>
</dbReference>
<dbReference type="OrthoDB" id="9800863at2"/>
<feature type="domain" description="BPG-independent PGAM N-terminal" evidence="15">
    <location>
        <begin position="89"/>
        <end position="297"/>
    </location>
</feature>
<dbReference type="CDD" id="cd16010">
    <property type="entry name" value="iPGM"/>
    <property type="match status" value="1"/>
</dbReference>
<evidence type="ECO:0000256" key="7">
    <source>
        <dbReference type="ARBA" id="ARBA00023211"/>
    </source>
</evidence>
<dbReference type="STRING" id="233100.SAMN05216526_1203"/>
<dbReference type="UniPathway" id="UPA00109">
    <property type="reaction ID" value="UER00186"/>
</dbReference>
<protein>
    <recommendedName>
        <fullName evidence="9 10">2,3-bisphosphoglycerate-independent phosphoglycerate mutase</fullName>
        <shortName evidence="9">BPG-independent PGAM</shortName>
        <shortName evidence="9">Phosphoglyceromutase</shortName>
        <shortName evidence="9">iPGM</shortName>
        <ecNumber evidence="9 10">5.4.2.12</ecNumber>
    </recommendedName>
</protein>
<dbReference type="AlphaFoldDB" id="A0A1R3VY72"/>
<feature type="domain" description="Metalloenzyme" evidence="14">
    <location>
        <begin position="12"/>
        <end position="498"/>
    </location>
</feature>
<feature type="binding site" evidence="9 12">
    <location>
        <begin position="261"/>
        <end position="264"/>
    </location>
    <ligand>
        <name>substrate</name>
    </ligand>
</feature>
<evidence type="ECO:0000256" key="13">
    <source>
        <dbReference type="PIRSR" id="PIRSR001492-3"/>
    </source>
</evidence>
<dbReference type="GO" id="GO:0030145">
    <property type="term" value="F:manganese ion binding"/>
    <property type="evidence" value="ECO:0007669"/>
    <property type="project" value="UniProtKB-UniRule"/>
</dbReference>
<dbReference type="EC" id="5.4.2.12" evidence="9 10"/>
<dbReference type="Pfam" id="PF06415">
    <property type="entry name" value="iPGM_N"/>
    <property type="match status" value="1"/>
</dbReference>
<evidence type="ECO:0000256" key="10">
    <source>
        <dbReference type="NCBIfam" id="TIGR01307"/>
    </source>
</evidence>
<comment type="pathway">
    <text evidence="3 9">Carbohydrate degradation; glycolysis; pyruvate from D-glyceraldehyde 3-phosphate: step 3/5.</text>
</comment>
<comment type="catalytic activity">
    <reaction evidence="1 9">
        <text>(2R)-2-phosphoglycerate = (2R)-3-phosphoglycerate</text>
        <dbReference type="Rhea" id="RHEA:15901"/>
        <dbReference type="ChEBI" id="CHEBI:58272"/>
        <dbReference type="ChEBI" id="CHEBI:58289"/>
        <dbReference type="EC" id="5.4.2.12"/>
    </reaction>
</comment>
<dbReference type="InterPro" id="IPR017850">
    <property type="entry name" value="Alkaline_phosphatase_core_sf"/>
</dbReference>
<comment type="similarity">
    <text evidence="4 9">Belongs to the BPG-independent phosphoglycerate mutase family.</text>
</comment>
<keyword evidence="7 9" id="KW-0464">Manganese</keyword>